<accession>A0A6M5Y3Z0</accession>
<dbReference type="PANTHER" id="PTHR30273">
    <property type="entry name" value="PERIPLASMIC SIGNAL SENSOR AND SIGMA FACTOR ACTIVATOR FECR-RELATED"/>
    <property type="match status" value="1"/>
</dbReference>
<feature type="domain" description="FecR protein" evidence="3">
    <location>
        <begin position="151"/>
        <end position="241"/>
    </location>
</feature>
<evidence type="ECO:0000256" key="2">
    <source>
        <dbReference type="SAM" id="Phobius"/>
    </source>
</evidence>
<dbReference type="PIRSF" id="PIRSF018266">
    <property type="entry name" value="FecR"/>
    <property type="match status" value="1"/>
</dbReference>
<evidence type="ECO:0000313" key="6">
    <source>
        <dbReference type="Proteomes" id="UP000502756"/>
    </source>
</evidence>
<dbReference type="GO" id="GO:0016989">
    <property type="term" value="F:sigma factor antagonist activity"/>
    <property type="evidence" value="ECO:0007669"/>
    <property type="project" value="TreeGrafter"/>
</dbReference>
<dbReference type="Proteomes" id="UP000502756">
    <property type="component" value="Chromosome"/>
</dbReference>
<keyword evidence="2" id="KW-0812">Transmembrane</keyword>
<dbReference type="KEGG" id="stae:HNV11_03640"/>
<evidence type="ECO:0000259" key="3">
    <source>
        <dbReference type="Pfam" id="PF04773"/>
    </source>
</evidence>
<proteinExistence type="predicted"/>
<reference evidence="5 6" key="1">
    <citation type="submission" date="2020-05" db="EMBL/GenBank/DDBJ databases">
        <title>Genome sequencing of Spirosoma sp. TS118.</title>
        <authorList>
            <person name="Lee J.-H."/>
            <person name="Jeong S."/>
            <person name="Zhao L."/>
            <person name="Jung J.-H."/>
            <person name="Kim M.-K."/>
            <person name="Lim S."/>
        </authorList>
    </citation>
    <scope>NUCLEOTIDE SEQUENCE [LARGE SCALE GENOMIC DNA]</scope>
    <source>
        <strain evidence="5 6">TS118</strain>
    </source>
</reference>
<dbReference type="EMBL" id="CP053435">
    <property type="protein sequence ID" value="QJW88529.1"/>
    <property type="molecule type" value="Genomic_DNA"/>
</dbReference>
<dbReference type="InterPro" id="IPR006860">
    <property type="entry name" value="FecR"/>
</dbReference>
<keyword evidence="6" id="KW-1185">Reference proteome</keyword>
<dbReference type="InterPro" id="IPR032508">
    <property type="entry name" value="FecR_C"/>
</dbReference>
<sequence length="357" mass="39254">MADQQPIDDALLAKFLAGETDPDESARVQQWLDGDSSVASTTSPDDFVRFERIWQTATPADQSSINTDAAWKAVHQKMRGLSGSPGSQPEPTIKPLPVQIDALPAQHRSIWSRPIWRIAAVLLLALGAGWLALRFRGQQPPPGEQTFLTLTTTTQSLNKTLSDGTKILLNRHSTLHYPATFADDHRDVTLTGEAFFDVSPDATRPFRIQARETTVQVLGTSFNVRAYDANVSVAVRTGKVRFAGGRKAVVLTPNQQATFVAGADTLRQILQVSPNVFAYKTRQLVFDKEPLRNVVQTINTVYQADVRLGSARLGNCLLSTRFDKLPLDDVIAITAETLQLRVRRVGQQVVLEGDGCQ</sequence>
<dbReference type="RefSeq" id="WP_171738367.1">
    <property type="nucleotide sequence ID" value="NZ_CP053435.1"/>
</dbReference>
<organism evidence="5 6">
    <name type="scientific">Spirosoma taeanense</name>
    <dbReference type="NCBI Taxonomy" id="2735870"/>
    <lineage>
        <taxon>Bacteria</taxon>
        <taxon>Pseudomonadati</taxon>
        <taxon>Bacteroidota</taxon>
        <taxon>Cytophagia</taxon>
        <taxon>Cytophagales</taxon>
        <taxon>Cytophagaceae</taxon>
        <taxon>Spirosoma</taxon>
    </lineage>
</organism>
<keyword evidence="2" id="KW-0472">Membrane</keyword>
<dbReference type="Gene3D" id="2.60.120.1440">
    <property type="match status" value="1"/>
</dbReference>
<dbReference type="Pfam" id="PF04773">
    <property type="entry name" value="FecR"/>
    <property type="match status" value="1"/>
</dbReference>
<evidence type="ECO:0000313" key="5">
    <source>
        <dbReference type="EMBL" id="QJW88529.1"/>
    </source>
</evidence>
<name>A0A6M5Y3Z0_9BACT</name>
<evidence type="ECO:0000259" key="4">
    <source>
        <dbReference type="Pfam" id="PF16344"/>
    </source>
</evidence>
<keyword evidence="2" id="KW-1133">Transmembrane helix</keyword>
<feature type="region of interest" description="Disordered" evidence="1">
    <location>
        <begin position="18"/>
        <end position="43"/>
    </location>
</feature>
<dbReference type="InterPro" id="IPR012373">
    <property type="entry name" value="Ferrdict_sens_TM"/>
</dbReference>
<feature type="transmembrane region" description="Helical" evidence="2">
    <location>
        <begin position="115"/>
        <end position="133"/>
    </location>
</feature>
<dbReference type="Pfam" id="PF16344">
    <property type="entry name" value="FecR_C"/>
    <property type="match status" value="1"/>
</dbReference>
<dbReference type="AlphaFoldDB" id="A0A6M5Y3Z0"/>
<gene>
    <name evidence="5" type="ORF">HNV11_03640</name>
</gene>
<evidence type="ECO:0000256" key="1">
    <source>
        <dbReference type="SAM" id="MobiDB-lite"/>
    </source>
</evidence>
<feature type="domain" description="Protein FecR C-terminal" evidence="4">
    <location>
        <begin position="284"/>
        <end position="350"/>
    </location>
</feature>
<dbReference type="PANTHER" id="PTHR30273:SF2">
    <property type="entry name" value="PROTEIN FECR"/>
    <property type="match status" value="1"/>
</dbReference>
<protein>
    <submittedName>
        <fullName evidence="5">Iron dicitrate transport regulator FecR</fullName>
    </submittedName>
</protein>
<dbReference type="Gene3D" id="3.55.50.30">
    <property type="match status" value="1"/>
</dbReference>